<accession>A0A9W7Y9N5</accession>
<keyword evidence="3" id="KW-1185">Reference proteome</keyword>
<proteinExistence type="predicted"/>
<feature type="region of interest" description="Disordered" evidence="1">
    <location>
        <begin position="171"/>
        <end position="191"/>
    </location>
</feature>
<organism evidence="2 3">
    <name type="scientific">Coemansia biformis</name>
    <dbReference type="NCBI Taxonomy" id="1286918"/>
    <lineage>
        <taxon>Eukaryota</taxon>
        <taxon>Fungi</taxon>
        <taxon>Fungi incertae sedis</taxon>
        <taxon>Zoopagomycota</taxon>
        <taxon>Kickxellomycotina</taxon>
        <taxon>Kickxellomycetes</taxon>
        <taxon>Kickxellales</taxon>
        <taxon>Kickxellaceae</taxon>
        <taxon>Coemansia</taxon>
    </lineage>
</organism>
<feature type="compositionally biased region" description="Polar residues" evidence="1">
    <location>
        <begin position="171"/>
        <end position="185"/>
    </location>
</feature>
<gene>
    <name evidence="2" type="ORF">LPJ61_005557</name>
</gene>
<sequence>MGIMKRIKGSYVFTQLEVGKYTRRRGAVPRGDGGSAEVARAAPNFVSEFDRVAEEELYEAQIAAAAEERRQQQVLRAATTSYSAETLATRPATQVRSSVDLTAAQRERLGGLTAVSTPQTSPQPSPQPSSADVAAYCTARPRPRAARTARSTVDIQSVYFAPGRNITVTNQQRQQMAADGPQSSPVPAFNKGSASSTDYYLFSPSPREAAQVPLTARRQNLRGVVLADTGAADLHRQCVDAPVLPAAPDASTNPFVARRRTVRSDWRPVNTPPPPPPHAVLFSDVGGIDPNHPRKHLNTPIYAGVHATDGVDLLA</sequence>
<evidence type="ECO:0000256" key="1">
    <source>
        <dbReference type="SAM" id="MobiDB-lite"/>
    </source>
</evidence>
<dbReference type="OrthoDB" id="5566167at2759"/>
<name>A0A9W7Y9N5_9FUNG</name>
<comment type="caution">
    <text evidence="2">The sequence shown here is derived from an EMBL/GenBank/DDBJ whole genome shotgun (WGS) entry which is preliminary data.</text>
</comment>
<evidence type="ECO:0000313" key="2">
    <source>
        <dbReference type="EMBL" id="KAJ1725910.1"/>
    </source>
</evidence>
<dbReference type="EMBL" id="JANBOI010001910">
    <property type="protein sequence ID" value="KAJ1725910.1"/>
    <property type="molecule type" value="Genomic_DNA"/>
</dbReference>
<feature type="region of interest" description="Disordered" evidence="1">
    <location>
        <begin position="111"/>
        <end position="131"/>
    </location>
</feature>
<evidence type="ECO:0000313" key="3">
    <source>
        <dbReference type="Proteomes" id="UP001143981"/>
    </source>
</evidence>
<protein>
    <submittedName>
        <fullName evidence="2">Uncharacterized protein</fullName>
    </submittedName>
</protein>
<reference evidence="2" key="1">
    <citation type="submission" date="2022-07" db="EMBL/GenBank/DDBJ databases">
        <title>Phylogenomic reconstructions and comparative analyses of Kickxellomycotina fungi.</title>
        <authorList>
            <person name="Reynolds N.K."/>
            <person name="Stajich J.E."/>
            <person name="Barry K."/>
            <person name="Grigoriev I.V."/>
            <person name="Crous P."/>
            <person name="Smith M.E."/>
        </authorList>
    </citation>
    <scope>NUCLEOTIDE SEQUENCE</scope>
    <source>
        <strain evidence="2">BCRC 34381</strain>
    </source>
</reference>
<dbReference type="AlphaFoldDB" id="A0A9W7Y9N5"/>
<dbReference type="Proteomes" id="UP001143981">
    <property type="component" value="Unassembled WGS sequence"/>
</dbReference>